<accession>A0AAD8LEK1</accession>
<dbReference type="GO" id="GO:0005737">
    <property type="term" value="C:cytoplasm"/>
    <property type="evidence" value="ECO:0007669"/>
    <property type="project" value="TreeGrafter"/>
</dbReference>
<evidence type="ECO:0000313" key="3">
    <source>
        <dbReference type="Proteomes" id="UP001229421"/>
    </source>
</evidence>
<dbReference type="EMBL" id="JAUHHV010000001">
    <property type="protein sequence ID" value="KAK1439374.1"/>
    <property type="molecule type" value="Genomic_DNA"/>
</dbReference>
<evidence type="ECO:0000256" key="1">
    <source>
        <dbReference type="SAM" id="MobiDB-lite"/>
    </source>
</evidence>
<organism evidence="2 3">
    <name type="scientific">Tagetes erecta</name>
    <name type="common">African marigold</name>
    <dbReference type="NCBI Taxonomy" id="13708"/>
    <lineage>
        <taxon>Eukaryota</taxon>
        <taxon>Viridiplantae</taxon>
        <taxon>Streptophyta</taxon>
        <taxon>Embryophyta</taxon>
        <taxon>Tracheophyta</taxon>
        <taxon>Spermatophyta</taxon>
        <taxon>Magnoliopsida</taxon>
        <taxon>eudicotyledons</taxon>
        <taxon>Gunneridae</taxon>
        <taxon>Pentapetalae</taxon>
        <taxon>asterids</taxon>
        <taxon>campanulids</taxon>
        <taxon>Asterales</taxon>
        <taxon>Asteraceae</taxon>
        <taxon>Asteroideae</taxon>
        <taxon>Heliantheae alliance</taxon>
        <taxon>Tageteae</taxon>
        <taxon>Tagetes</taxon>
    </lineage>
</organism>
<dbReference type="InterPro" id="IPR036086">
    <property type="entry name" value="ParB/Sulfiredoxin_sf"/>
</dbReference>
<proteinExistence type="predicted"/>
<protein>
    <recommendedName>
        <fullName evidence="4">Sulfiredoxin</fullName>
    </recommendedName>
</protein>
<dbReference type="InterPro" id="IPR016692">
    <property type="entry name" value="Sulfiredoxin"/>
</dbReference>
<sequence>MASFLPLQLPNTLRNPRLVSASISSNGSVPSSSNQSSPSGKGGPVIIELPLNQIRRPLMRTRSNDPHKVQELMDSIAQIGLQVPIRVWNYGLTYGLKGDERRHYSCHPSSLLSTGNNKHKSSWFSCKP</sequence>
<dbReference type="GO" id="GO:0034599">
    <property type="term" value="P:cellular response to oxidative stress"/>
    <property type="evidence" value="ECO:0007669"/>
    <property type="project" value="TreeGrafter"/>
</dbReference>
<dbReference type="Proteomes" id="UP001229421">
    <property type="component" value="Unassembled WGS sequence"/>
</dbReference>
<reference evidence="2" key="1">
    <citation type="journal article" date="2023" name="bioRxiv">
        <title>Improved chromosome-level genome assembly for marigold (Tagetes erecta).</title>
        <authorList>
            <person name="Jiang F."/>
            <person name="Yuan L."/>
            <person name="Wang S."/>
            <person name="Wang H."/>
            <person name="Xu D."/>
            <person name="Wang A."/>
            <person name="Fan W."/>
        </authorList>
    </citation>
    <scope>NUCLEOTIDE SEQUENCE</scope>
    <source>
        <strain evidence="2">WSJ</strain>
        <tissue evidence="2">Leaf</tissue>
    </source>
</reference>
<name>A0AAD8LEK1_TARER</name>
<evidence type="ECO:0000313" key="2">
    <source>
        <dbReference type="EMBL" id="KAK1439374.1"/>
    </source>
</evidence>
<gene>
    <name evidence="2" type="ORF">QVD17_05191</name>
</gene>
<evidence type="ECO:0008006" key="4">
    <source>
        <dbReference type="Google" id="ProtNLM"/>
    </source>
</evidence>
<keyword evidence="3" id="KW-1185">Reference proteome</keyword>
<comment type="caution">
    <text evidence="2">The sequence shown here is derived from an EMBL/GenBank/DDBJ whole genome shotgun (WGS) entry which is preliminary data.</text>
</comment>
<dbReference type="PANTHER" id="PTHR21348:SF2">
    <property type="entry name" value="SULFIREDOXIN-1"/>
    <property type="match status" value="1"/>
</dbReference>
<feature type="region of interest" description="Disordered" evidence="1">
    <location>
        <begin position="21"/>
        <end position="45"/>
    </location>
</feature>
<feature type="compositionally biased region" description="Low complexity" evidence="1">
    <location>
        <begin position="21"/>
        <end position="39"/>
    </location>
</feature>
<dbReference type="GO" id="GO:0032542">
    <property type="term" value="F:sulfiredoxin activity"/>
    <property type="evidence" value="ECO:0007669"/>
    <property type="project" value="InterPro"/>
</dbReference>
<dbReference type="Gene3D" id="3.90.1530.10">
    <property type="entry name" value="Conserved hypothetical protein from pyrococcus furiosus pfu- 392566-001, ParB domain"/>
    <property type="match status" value="1"/>
</dbReference>
<dbReference type="PANTHER" id="PTHR21348">
    <property type="match status" value="1"/>
</dbReference>
<dbReference type="SUPFAM" id="SSF110849">
    <property type="entry name" value="ParB/Sulfiredoxin"/>
    <property type="match status" value="1"/>
</dbReference>
<dbReference type="AlphaFoldDB" id="A0AAD8LEK1"/>